<protein>
    <submittedName>
        <fullName evidence="13">TonB-linked outer membrane protein, SusC/RagA family</fullName>
    </submittedName>
</protein>
<keyword evidence="10" id="KW-0732">Signal</keyword>
<dbReference type="Gene3D" id="2.170.130.10">
    <property type="entry name" value="TonB-dependent receptor, plug domain"/>
    <property type="match status" value="1"/>
</dbReference>
<evidence type="ECO:0000313" key="13">
    <source>
        <dbReference type="EMBL" id="SEM32353.1"/>
    </source>
</evidence>
<evidence type="ECO:0000256" key="10">
    <source>
        <dbReference type="SAM" id="SignalP"/>
    </source>
</evidence>
<dbReference type="InterPro" id="IPR036942">
    <property type="entry name" value="Beta-barrel_TonB_sf"/>
</dbReference>
<dbReference type="RefSeq" id="WP_093330407.1">
    <property type="nucleotide sequence ID" value="NZ_FOAF01000010.1"/>
</dbReference>
<dbReference type="InterPro" id="IPR037066">
    <property type="entry name" value="Plug_dom_sf"/>
</dbReference>
<evidence type="ECO:0000259" key="11">
    <source>
        <dbReference type="Pfam" id="PF00593"/>
    </source>
</evidence>
<keyword evidence="5 9" id="KW-0798">TonB box</keyword>
<evidence type="ECO:0000256" key="2">
    <source>
        <dbReference type="ARBA" id="ARBA00022448"/>
    </source>
</evidence>
<keyword evidence="6 8" id="KW-0472">Membrane</keyword>
<dbReference type="STRING" id="407022.SAMN05661044_04870"/>
<evidence type="ECO:0000313" key="14">
    <source>
        <dbReference type="Proteomes" id="UP000199421"/>
    </source>
</evidence>
<dbReference type="SUPFAM" id="SSF56935">
    <property type="entry name" value="Porins"/>
    <property type="match status" value="1"/>
</dbReference>
<dbReference type="InterPro" id="IPR008969">
    <property type="entry name" value="CarboxyPept-like_regulatory"/>
</dbReference>
<keyword evidence="14" id="KW-1185">Reference proteome</keyword>
<dbReference type="Gene3D" id="2.40.170.20">
    <property type="entry name" value="TonB-dependent receptor, beta-barrel domain"/>
    <property type="match status" value="1"/>
</dbReference>
<feature type="domain" description="TonB-dependent receptor-like beta-barrel" evidence="11">
    <location>
        <begin position="428"/>
        <end position="802"/>
    </location>
</feature>
<organism evidence="13 14">
    <name type="scientific">Olivibacter domesticus</name>
    <name type="common">Pseudosphingobacterium domesticum</name>
    <dbReference type="NCBI Taxonomy" id="407022"/>
    <lineage>
        <taxon>Bacteria</taxon>
        <taxon>Pseudomonadati</taxon>
        <taxon>Bacteroidota</taxon>
        <taxon>Sphingobacteriia</taxon>
        <taxon>Sphingobacteriales</taxon>
        <taxon>Sphingobacteriaceae</taxon>
        <taxon>Olivibacter</taxon>
    </lineage>
</organism>
<dbReference type="Pfam" id="PF13715">
    <property type="entry name" value="CarbopepD_reg_2"/>
    <property type="match status" value="1"/>
</dbReference>
<dbReference type="PROSITE" id="PS52016">
    <property type="entry name" value="TONB_DEPENDENT_REC_3"/>
    <property type="match status" value="1"/>
</dbReference>
<evidence type="ECO:0000256" key="1">
    <source>
        <dbReference type="ARBA" id="ARBA00004571"/>
    </source>
</evidence>
<evidence type="ECO:0000256" key="5">
    <source>
        <dbReference type="ARBA" id="ARBA00023077"/>
    </source>
</evidence>
<comment type="subcellular location">
    <subcellularLocation>
        <location evidence="1 8">Cell outer membrane</location>
        <topology evidence="1 8">Multi-pass membrane protein</topology>
    </subcellularLocation>
</comment>
<dbReference type="NCBIfam" id="TIGR04056">
    <property type="entry name" value="OMP_RagA_SusC"/>
    <property type="match status" value="1"/>
</dbReference>
<dbReference type="EMBL" id="FOAF01000010">
    <property type="protein sequence ID" value="SEM32353.1"/>
    <property type="molecule type" value="Genomic_DNA"/>
</dbReference>
<dbReference type="AlphaFoldDB" id="A0A1H7XFA4"/>
<dbReference type="NCBIfam" id="TIGR04057">
    <property type="entry name" value="SusC_RagA_signa"/>
    <property type="match status" value="1"/>
</dbReference>
<feature type="domain" description="TonB-dependent receptor plug" evidence="12">
    <location>
        <begin position="118"/>
        <end position="222"/>
    </location>
</feature>
<keyword evidence="7 8" id="KW-0998">Cell outer membrane</keyword>
<dbReference type="GO" id="GO:0009279">
    <property type="term" value="C:cell outer membrane"/>
    <property type="evidence" value="ECO:0007669"/>
    <property type="project" value="UniProtKB-SubCell"/>
</dbReference>
<evidence type="ECO:0000256" key="3">
    <source>
        <dbReference type="ARBA" id="ARBA00022452"/>
    </source>
</evidence>
<keyword evidence="3 8" id="KW-1134">Transmembrane beta strand</keyword>
<evidence type="ECO:0000256" key="4">
    <source>
        <dbReference type="ARBA" id="ARBA00022692"/>
    </source>
</evidence>
<feature type="chain" id="PRO_5011720503" evidence="10">
    <location>
        <begin position="23"/>
        <end position="1063"/>
    </location>
</feature>
<evidence type="ECO:0000256" key="9">
    <source>
        <dbReference type="RuleBase" id="RU003357"/>
    </source>
</evidence>
<dbReference type="Pfam" id="PF00593">
    <property type="entry name" value="TonB_dep_Rec_b-barrel"/>
    <property type="match status" value="1"/>
</dbReference>
<dbReference type="OrthoDB" id="9768177at2"/>
<gene>
    <name evidence="13" type="ORF">SAMN05661044_04870</name>
</gene>
<comment type="similarity">
    <text evidence="8 9">Belongs to the TonB-dependent receptor family.</text>
</comment>
<dbReference type="InterPro" id="IPR023996">
    <property type="entry name" value="TonB-dep_OMP_SusC/RagA"/>
</dbReference>
<evidence type="ECO:0000256" key="6">
    <source>
        <dbReference type="ARBA" id="ARBA00023136"/>
    </source>
</evidence>
<dbReference type="InterPro" id="IPR039426">
    <property type="entry name" value="TonB-dep_rcpt-like"/>
</dbReference>
<accession>A0A1H7XFA4</accession>
<dbReference type="Gene3D" id="2.60.40.1120">
    <property type="entry name" value="Carboxypeptidase-like, regulatory domain"/>
    <property type="match status" value="1"/>
</dbReference>
<dbReference type="Proteomes" id="UP000199421">
    <property type="component" value="Unassembled WGS sequence"/>
</dbReference>
<dbReference type="FunFam" id="2.170.130.10:FF:000003">
    <property type="entry name" value="SusC/RagA family TonB-linked outer membrane protein"/>
    <property type="match status" value="1"/>
</dbReference>
<keyword evidence="2 8" id="KW-0813">Transport</keyword>
<keyword evidence="4 8" id="KW-0812">Transmembrane</keyword>
<name>A0A1H7XFA4_OLID1</name>
<reference evidence="14" key="1">
    <citation type="submission" date="2016-10" db="EMBL/GenBank/DDBJ databases">
        <authorList>
            <person name="Varghese N."/>
            <person name="Submissions S."/>
        </authorList>
    </citation>
    <scope>NUCLEOTIDE SEQUENCE [LARGE SCALE GENOMIC DNA]</scope>
    <source>
        <strain evidence="14">DSM 18733</strain>
    </source>
</reference>
<proteinExistence type="inferred from homology"/>
<dbReference type="InterPro" id="IPR023997">
    <property type="entry name" value="TonB-dep_OMP_SusC/RagA_CS"/>
</dbReference>
<feature type="signal peptide" evidence="10">
    <location>
        <begin position="1"/>
        <end position="22"/>
    </location>
</feature>
<evidence type="ECO:0000259" key="12">
    <source>
        <dbReference type="Pfam" id="PF07715"/>
    </source>
</evidence>
<evidence type="ECO:0000256" key="8">
    <source>
        <dbReference type="PROSITE-ProRule" id="PRU01360"/>
    </source>
</evidence>
<sequence length="1063" mass="116806">MKVCLLFIVFLYCAVFSVQHVAAQDRRVTGTVSGADGKPLEGVTVSLKGSTVKATTDKNGAFHIGVPPLGGALIFSTIGFETKEASIPTSNEIIVTLVEAHENLDEVVVVGYGTQSRRTLTSAITKIGGEVLRDIPITTVGEGLRGKVAGARVYQSNNTPGADAVFRIRGGSSINKSNDPLVLVDGVERAFSGVNPNDVESIEVLKDAASTAIYGSRASNGVVLITTKQGSSSQAPRITFDVSLAHQEPETLIDFMNARDYINTVRPAVALSPTPEYNSASGYSASSGNDANSLYSTRYLGEGEAVPAGYHSMPDPLDPSKTLIYQDNDYQSLMFREVLWQNYYLGVDGGNEFLRYAASGGYTNDGGVALGTGYSRYSARAKTDAKISERLTLNTAFDFSLTRSSEFENQMNVIARGLATPATQKVYYADGRPTPGYNASSPNPVWWDYTRDVANKDRRLSLIGGLNYRILDQLKANVQVSNYSHVTQYDYFEKAHEFSGLRTTKATFGELERTKLDAYLSYDETFGSQHSVSGMAGYSYQVTDNKGFSASATGASSDKVPTLTAGPNKTGADSNFDKQVLIGYFGRLSYDFKKKYLLMATFRVDGSSLFARENRWGFFPGISGGWIMSDENFLKDNRVINYLKLRTSYGQTGNNSIGLYDALGRFATDARYNGNAGIVPGNVGSATSSMPNRNLTWETSTQLDAGFDLNIVNNRISISADYFNKVTEDLLFSMELPNTSGFNNVQTNVGKVRFHGYDLELSSRNIQTDAFSWDSKLTWSFVKNKVLELPDNGRDRNRIGGITLSDGTAYGGTAEGEPLYRYYGYMVDHILQNAEQAANARYDESARGWDPADGQNIRGRKLPGDYEWMDRNGDGRINNMDQFELGVTVPHTTGGLNNSFSYKNFSLNVFVDWALGHSINHNAYMRYFMNTFANNYTLVDRVKETWTHEGDDTKYARFTANDPDAGNSNFSRTSNVFNYKGDYLCIREVTLQYRLPEKVFSKLGVKSMVLTLSGNNLHYFSALRGTGISPEVGASTTYSNAGGNAYYNYPPIRRFSIGAKITL</sequence>
<dbReference type="SUPFAM" id="SSF49464">
    <property type="entry name" value="Carboxypeptidase regulatory domain-like"/>
    <property type="match status" value="1"/>
</dbReference>
<evidence type="ECO:0000256" key="7">
    <source>
        <dbReference type="ARBA" id="ARBA00023237"/>
    </source>
</evidence>
<dbReference type="InterPro" id="IPR000531">
    <property type="entry name" value="Beta-barrel_TonB"/>
</dbReference>
<dbReference type="Pfam" id="PF07715">
    <property type="entry name" value="Plug"/>
    <property type="match status" value="1"/>
</dbReference>
<dbReference type="InterPro" id="IPR012910">
    <property type="entry name" value="Plug_dom"/>
</dbReference>